<feature type="region of interest" description="Disordered" evidence="8">
    <location>
        <begin position="791"/>
        <end position="810"/>
    </location>
</feature>
<feature type="compositionally biased region" description="Pro residues" evidence="8">
    <location>
        <begin position="2885"/>
        <end position="2906"/>
    </location>
</feature>
<evidence type="ECO:0000256" key="6">
    <source>
        <dbReference type="ARBA" id="ARBA00023212"/>
    </source>
</evidence>
<feature type="region of interest" description="Disordered" evidence="8">
    <location>
        <begin position="3010"/>
        <end position="3519"/>
    </location>
</feature>
<evidence type="ECO:0000256" key="1">
    <source>
        <dbReference type="ARBA" id="ARBA00004245"/>
    </source>
</evidence>
<feature type="coiled-coil region" evidence="7">
    <location>
        <begin position="3751"/>
        <end position="3937"/>
    </location>
</feature>
<dbReference type="GO" id="GO:0021987">
    <property type="term" value="P:cerebral cortex development"/>
    <property type="evidence" value="ECO:0007669"/>
    <property type="project" value="TreeGrafter"/>
</dbReference>
<feature type="compositionally biased region" description="Polar residues" evidence="8">
    <location>
        <begin position="3075"/>
        <end position="3092"/>
    </location>
</feature>
<dbReference type="InParanoid" id="A0A3Q3MY31"/>
<dbReference type="RefSeq" id="XP_026164388.1">
    <property type="nucleotide sequence ID" value="XM_026308603.1"/>
</dbReference>
<feature type="compositionally biased region" description="Basic and acidic residues" evidence="8">
    <location>
        <begin position="3465"/>
        <end position="3476"/>
    </location>
</feature>
<dbReference type="GO" id="GO:0005737">
    <property type="term" value="C:cytoplasm"/>
    <property type="evidence" value="ECO:0007669"/>
    <property type="project" value="TreeGrafter"/>
</dbReference>
<dbReference type="InterPro" id="IPR007707">
    <property type="entry name" value="TACC_C"/>
</dbReference>
<feature type="region of interest" description="Disordered" evidence="8">
    <location>
        <begin position="372"/>
        <end position="401"/>
    </location>
</feature>
<keyword evidence="6" id="KW-0206">Cytoskeleton</keyword>
<dbReference type="GO" id="GO:0005856">
    <property type="term" value="C:cytoskeleton"/>
    <property type="evidence" value="ECO:0007669"/>
    <property type="project" value="UniProtKB-SubCell"/>
</dbReference>
<feature type="compositionally biased region" description="Basic and acidic residues" evidence="8">
    <location>
        <begin position="870"/>
        <end position="881"/>
    </location>
</feature>
<feature type="region of interest" description="Disordered" evidence="8">
    <location>
        <begin position="854"/>
        <end position="915"/>
    </location>
</feature>
<dbReference type="Pfam" id="PF05010">
    <property type="entry name" value="TACC_C"/>
    <property type="match status" value="1"/>
</dbReference>
<feature type="region of interest" description="Disordered" evidence="8">
    <location>
        <begin position="1767"/>
        <end position="1786"/>
    </location>
</feature>
<evidence type="ECO:0000256" key="2">
    <source>
        <dbReference type="ARBA" id="ARBA00009423"/>
    </source>
</evidence>
<dbReference type="GO" id="GO:0007097">
    <property type="term" value="P:nuclear migration"/>
    <property type="evidence" value="ECO:0007669"/>
    <property type="project" value="TreeGrafter"/>
</dbReference>
<feature type="compositionally biased region" description="Basic and acidic residues" evidence="8">
    <location>
        <begin position="309"/>
        <end position="323"/>
    </location>
</feature>
<feature type="compositionally biased region" description="Basic and acidic residues" evidence="8">
    <location>
        <begin position="2065"/>
        <end position="2090"/>
    </location>
</feature>
<evidence type="ECO:0000256" key="4">
    <source>
        <dbReference type="ARBA" id="ARBA00022553"/>
    </source>
</evidence>
<feature type="compositionally biased region" description="Low complexity" evidence="8">
    <location>
        <begin position="50"/>
        <end position="67"/>
    </location>
</feature>
<feature type="compositionally biased region" description="Polar residues" evidence="8">
    <location>
        <begin position="611"/>
        <end position="621"/>
    </location>
</feature>
<feature type="compositionally biased region" description="Polar residues" evidence="8">
    <location>
        <begin position="3496"/>
        <end position="3518"/>
    </location>
</feature>
<dbReference type="FunFam" id="1.20.5.1700:FF:000001">
    <property type="entry name" value="Transforming acidic coiled-coil-containing protein 1 isoform 2"/>
    <property type="match status" value="1"/>
</dbReference>
<feature type="compositionally biased region" description="Polar residues" evidence="8">
    <location>
        <begin position="791"/>
        <end position="803"/>
    </location>
</feature>
<evidence type="ECO:0000313" key="10">
    <source>
        <dbReference type="Ensembl" id="ENSMAMP00000029392.1"/>
    </source>
</evidence>
<feature type="compositionally biased region" description="Basic and acidic residues" evidence="8">
    <location>
        <begin position="2102"/>
        <end position="2120"/>
    </location>
</feature>
<reference evidence="10" key="1">
    <citation type="submission" date="2025-08" db="UniProtKB">
        <authorList>
            <consortium name="Ensembl"/>
        </authorList>
    </citation>
    <scope>IDENTIFICATION</scope>
</reference>
<feature type="region of interest" description="Disordered" evidence="8">
    <location>
        <begin position="1633"/>
        <end position="1711"/>
    </location>
</feature>
<feature type="region of interest" description="Disordered" evidence="8">
    <location>
        <begin position="552"/>
        <end position="623"/>
    </location>
</feature>
<comment type="subcellular location">
    <subcellularLocation>
        <location evidence="1">Cytoplasm</location>
        <location evidence="1">Cytoskeleton</location>
    </subcellularLocation>
</comment>
<dbReference type="InterPro" id="IPR039915">
    <property type="entry name" value="TACC"/>
</dbReference>
<evidence type="ECO:0000256" key="3">
    <source>
        <dbReference type="ARBA" id="ARBA00022490"/>
    </source>
</evidence>
<feature type="region of interest" description="Disordered" evidence="8">
    <location>
        <begin position="1"/>
        <end position="89"/>
    </location>
</feature>
<feature type="compositionally biased region" description="Basic and acidic residues" evidence="8">
    <location>
        <begin position="1909"/>
        <end position="1918"/>
    </location>
</feature>
<evidence type="ECO:0000256" key="5">
    <source>
        <dbReference type="ARBA" id="ARBA00023054"/>
    </source>
</evidence>
<comment type="similarity">
    <text evidence="2">Belongs to the TACC family.</text>
</comment>
<dbReference type="GeneID" id="113131416"/>
<feature type="region of interest" description="Disordered" evidence="8">
    <location>
        <begin position="2823"/>
        <end position="2988"/>
    </location>
</feature>
<feature type="compositionally biased region" description="Polar residues" evidence="8">
    <location>
        <begin position="257"/>
        <end position="268"/>
    </location>
</feature>
<proteinExistence type="inferred from homology"/>
<organism evidence="10 11">
    <name type="scientific">Mastacembelus armatus</name>
    <name type="common">zig-zag eel</name>
    <dbReference type="NCBI Taxonomy" id="205130"/>
    <lineage>
        <taxon>Eukaryota</taxon>
        <taxon>Metazoa</taxon>
        <taxon>Chordata</taxon>
        <taxon>Craniata</taxon>
        <taxon>Vertebrata</taxon>
        <taxon>Euteleostomi</taxon>
        <taxon>Actinopterygii</taxon>
        <taxon>Neopterygii</taxon>
        <taxon>Teleostei</taxon>
        <taxon>Neoteleostei</taxon>
        <taxon>Acanthomorphata</taxon>
        <taxon>Anabantaria</taxon>
        <taxon>Synbranchiformes</taxon>
        <taxon>Mastacembelidae</taxon>
        <taxon>Mastacembelus</taxon>
    </lineage>
</organism>
<feature type="region of interest" description="Disordered" evidence="8">
    <location>
        <begin position="2719"/>
        <end position="2779"/>
    </location>
</feature>
<feature type="compositionally biased region" description="Basic residues" evidence="8">
    <location>
        <begin position="478"/>
        <end position="488"/>
    </location>
</feature>
<feature type="region of interest" description="Disordered" evidence="8">
    <location>
        <begin position="309"/>
        <end position="338"/>
    </location>
</feature>
<dbReference type="PANTHER" id="PTHR13924:SF11">
    <property type="entry name" value="TRANSFORMING ACIDIC COILED-COIL-CONTAINING PROTEIN 2"/>
    <property type="match status" value="1"/>
</dbReference>
<feature type="region of interest" description="Disordered" evidence="8">
    <location>
        <begin position="432"/>
        <end position="511"/>
    </location>
</feature>
<feature type="region of interest" description="Disordered" evidence="8">
    <location>
        <begin position="2255"/>
        <end position="2279"/>
    </location>
</feature>
<feature type="region of interest" description="Disordered" evidence="8">
    <location>
        <begin position="1799"/>
        <end position="1836"/>
    </location>
</feature>
<feature type="domain" description="Transforming acidic coiled-coil-containing protein C-terminal" evidence="9">
    <location>
        <begin position="3738"/>
        <end position="3935"/>
    </location>
</feature>
<feature type="compositionally biased region" description="Polar residues" evidence="8">
    <location>
        <begin position="2937"/>
        <end position="2957"/>
    </location>
</feature>
<evidence type="ECO:0000313" key="11">
    <source>
        <dbReference type="Proteomes" id="UP000261640"/>
    </source>
</evidence>
<dbReference type="GO" id="GO:0007052">
    <property type="term" value="P:mitotic spindle organization"/>
    <property type="evidence" value="ECO:0007669"/>
    <property type="project" value="InterPro"/>
</dbReference>
<feature type="region of interest" description="Disordered" evidence="8">
    <location>
        <begin position="1140"/>
        <end position="1191"/>
    </location>
</feature>
<dbReference type="PANTHER" id="PTHR13924">
    <property type="entry name" value="TRANSFORMING ACIDIC COILED-COIL CONTAINING PROTEIN 1/2"/>
    <property type="match status" value="1"/>
</dbReference>
<reference evidence="10" key="2">
    <citation type="submission" date="2025-09" db="UniProtKB">
        <authorList>
            <consortium name="Ensembl"/>
        </authorList>
    </citation>
    <scope>IDENTIFICATION</scope>
</reference>
<protein>
    <submittedName>
        <fullName evidence="10">Transforming, acidic coiled-coil containing protein 2</fullName>
    </submittedName>
</protein>
<feature type="region of interest" description="Disordered" evidence="8">
    <location>
        <begin position="233"/>
        <end position="268"/>
    </location>
</feature>
<feature type="compositionally biased region" description="Polar residues" evidence="8">
    <location>
        <begin position="1180"/>
        <end position="1191"/>
    </location>
</feature>
<feature type="region of interest" description="Disordered" evidence="8">
    <location>
        <begin position="2065"/>
        <end position="2127"/>
    </location>
</feature>
<evidence type="ECO:0000259" key="9">
    <source>
        <dbReference type="Pfam" id="PF05010"/>
    </source>
</evidence>
<feature type="compositionally biased region" description="Polar residues" evidence="8">
    <location>
        <begin position="2338"/>
        <end position="2349"/>
    </location>
</feature>
<dbReference type="Gene3D" id="1.20.5.1700">
    <property type="match status" value="1"/>
</dbReference>
<dbReference type="Proteomes" id="UP000261640">
    <property type="component" value="Unplaced"/>
</dbReference>
<feature type="compositionally biased region" description="Basic residues" evidence="8">
    <location>
        <begin position="3058"/>
        <end position="3073"/>
    </location>
</feature>
<feature type="compositionally biased region" description="Basic and acidic residues" evidence="8">
    <location>
        <begin position="1158"/>
        <end position="1179"/>
    </location>
</feature>
<feature type="region of interest" description="Disordered" evidence="8">
    <location>
        <begin position="2293"/>
        <end position="2349"/>
    </location>
</feature>
<feature type="compositionally biased region" description="Basic and acidic residues" evidence="8">
    <location>
        <begin position="3599"/>
        <end position="3622"/>
    </location>
</feature>
<keyword evidence="4" id="KW-0597">Phosphoprotein</keyword>
<feature type="compositionally biased region" description="Polar residues" evidence="8">
    <location>
        <begin position="3554"/>
        <end position="3570"/>
    </location>
</feature>
<sequence>MGNESSTAEALPEEGASENVVLFPPQENQNESLQAEAHTESFTQRDDKSLLTQASTSQQSLLSLSALPDVPVISGVEESGGAAGDQEDKEELEFPHDLLPSLDFSSELNIWEASLGNNSGERKCEQVNPLLAGLQHHMEVSRPLVVLDKRPHDRDPVLTDARPSPRPAATTLPGVQPVTPPSSVLLDWELQEAFQECEEQMASLGILNPTETPSTMSETVDDAGKKTGERIVNKSNESSSQPPIIAQPGHSNEGHGNKSTHGNSEASNSLKDTVVFSFRNYILGTESSVKAAETESEIKATQFLNKYQEIKPEKETRIEEQKETPPYTPLQKDTNPDFCKETPQYSVFTGQREDQRGEHVVANTAIEENGTLDCNTDFRENGSKAITESLDENKENYSDESSINDCIVESGKKGNLVNETLGWSNRQFEEALDGLSELQSEAQIGTANNTEENQSKPDKQMNSTCDGQAGQGKEAKKKEKKKQRKKKKMENSTEDEQTEKQKAKTAVQSENHLQAESFIAAGIHADSEENVESVSQAGAQAVICGKQPGNGFDYEQQLSPRGKPISSPPLSFSQTSQDHLTDSSCSPASNQALSHRPHQSDNHDTDASCCMNHSSEESPQPEQHRTLGVINNHNTAVTFVQTALINSASSAEKISNAQTQEVLVTTEAVIHTQETLSPLTNNRTCVGEHCMESALEEAIVVVAALPLTTPTMPEVIESKGEGERMRHDSLERVSTVAIAESVKAVGEKDIGRIKKCLSSADGEREGLPNSLPQLSLICSLAIAAKEGQAASEKSCSSKMPHNSSDTEMKGLGETNVRSADTEISLAEEGEREKEPLRLEAYINTSPHGLLTGPDCQNHGAAGLEGAGEEVGEKERLAKEHSSFSQPEGSAKGMSSAETETCPPTDVAESQLKSQGWSEPIATITESICTEQDSLSLPCQEQHGAEISPLPTRTEQRPSNTNGEIRAGFEHNLISEEALSMGHTFEESSITETERNYDQDFLSLVSPQPLTASQQIPVKQQASNNQQVQSESSTTEAVIADSVAEFKVQAQTQSNSGIPTTSGVGLYVCDRSEGNNRVHFADTVKQEDGPSVDLRKMSVPAIGCASLPPLTIHESLHHPIVEASYIFPDFLSLKRPEITTNAAPSKDEPALQSPADFPKTQKDAQLDRGDLDNKDTKESIATDQSGNNNLETNTVDLQSVSETCTKQLPCPLEMNQTGKEECSDILQTARSAIPETYHPAVEQLKLNQEEAETEKSPFGLCLSADTEIDELHGQSKGSIKTDQPQPLICDTTVILEAKEGNQHPVSSHSVLPADDTCKPLSNVSEFPVGSLSTELNTNSKPATVTTPCTASVQPDHSNAIYEPPTQLDQTHPCGPGPTDPVKASEDHKVTIHSGDLTKDDKMTLEVTASDQSVPVIDQCASKPTFVLQPPGPMLSHLEFITDCDVSLPELIDQCSTDVNSRSKVSEEEEGNKCMEKSSAQDLEHVDVTVRAHEICLKFEEGIYPKESVTDLHNSLNTNVNITFSPEQKLSPPGAGSETDIVISQTMPDSSGNKSVICEASFRDDLTTVSSDIISDLPIAEASDEVKQTSLMDKHELGDQASMLFEEEKKQVEEATIDNYKERADSSRLQAVKAGTIPQQSNGPHKKAGEEAGDLQQPHKYKVQKTESLIRDIKDEEEKKSGIASKSETGTVFLSPDRPAGSSEDKLSAEAQSGSVPHIVYDQSLCQTPTATLEHSSDRDPAPDFCAAIGQLQSTLDPNSFAQQLDQQWQQGSSGLEEGEKSISQVSQIQALDPGLNRVAEEEDGSDQSSCQSGSRDELTSVDSTNNEIGLEKGKRDRAQVVSRTDKIYVQSQLTDNLSESGGAADTNASANIELVTPYSPVAEKTQGMGENKSPRLGGFGPDLMPDNEFMTDRSGKDQQKNSLSAPCQDQNGIPEAATNTAVSVAPASQEHETSPSQISVSTKVSTNSQDIHIRVITSANQAEGIDTKIFSTQPDRVGQPETVETDFSAAAAVKMSSYETEECEIQDTVCKPSELQSSNKTCATQSSPVVQTALKEPDVEAIRKEKKAALDEEKVANQAKGQHEMKERSNEEMGVANLTGSAKDTDSVKASDHCESEEPHSNTETTVPHSKGSVCLFAALENGSDRRDKMTHDVIIVPCVVLSQENFTSTSTLLAATTQSEKLQDQVLSKPLADIMINPIVAASQREGQTLETGPACVTAVEPESVNIEASDGSESPAPAVTAQDPDTNWIKALKEAASHSQCEQKNTDESPRPFPSLESPQLEFVTPTEEIVAPLRQEEIPPLEQATERTTESQSPHFGKKPVDLPEPLKKPAEFPEPTQQKAEISKLTQSTNVELSGEAKKVELLEETKKVELSGEAKKVELSGEAKKVELTGEAKKVELTGEAKKVELTGEAKKVELTGEAKKVELTGEAKKVELTGEAKKVELTGEAKKVELTGEAKKVELTGEAKKVELTGEAKKVELTGEAKKVELSGEAKKVELTGEAKKVELTGEAKKVELTGEAKKVELTGEAKKVELTGEAKKVELTGEAKKVELTGEAKKVELTGEAKKVELTGEAKKVELTGEAKKVELTGEAKKVELTGEAKKVELTGEAKKVELTGEAKKVELTGEAKKVELTGEAKKVELTGEAKKVELTGEANKVELSGDEKKVELSKETKKVALLEEPKNVELTAEAKKVELTEEVKKVELSEETKKVVLLEPTKKDKEPAEDLLEQQTKPVTFSGIVEEPIGLLEPTKSTEDLPEPTTNEAVFPEPAQTTTDPLEAEKNLISEQPEGLVEKPAEIPALVPTEGTTVTESVWDPVQELHDSGPSVTDQPERGDWAPHCLPPSTPKHHFLPALPPHLHDSVEFPTPPPTPPEGRLTPEGLPTPPASPCLPPLPVPASPPAPSTYQCEDPCHSSAPGHPPLRSSDSDGAFETPESTTPVRTISPTDCQIQQLTSDDKVADTSVGDPASNLTSTDPTCHSPSIAFDENKPIAASGTYNIDLFAADSTSHTLTRSLSLQGGDLDSSGPLDGFTTGGFRPHSESFSVGTESAPGTLHRPKKVRPGSVKKKPLLRQNSNPESPRPASSSSTPETKKRGKPQTSGPVQAQEEAEGGSATPSPGGTLRRTRKSRVETPPPLPEETNHTSQEESLVAPALPLCQEETPLSGSPPGKDESPIPPSASYKWDPDNFENIDPFKTGGSKIANSPVLGHKDLVCAPIATPSDSPSVPAVQQRPPAPLEEPITNPEEQPIISKRQSVRLEFDYSEESSEASHQASTPPKKVGKKPGAKMPLRKPKLGLKKAPPVQTEQLDNDPPAAHNGNEDEIPIPKASYKFEPDKWDDPNFNPFSSKRAVANSPTLSRPSYNFDSNDFDDTVDPFRSSNKIANSPPKASASFELSSNDYDNENDHDNIGELEDQNQNKPAKKKKTPIKSNTFRVKRSPKKSPLSDSSQDPTPADEPPTLHQQDDHATDEEKLASSTSHKWAALHDMDADQQDFPQPSDLTSFANENSLPHQTAVQDYEIEYMEKIGSSSPPLSVKKPSLYLNLDSVSDSLTKNTCAHGSEPNSPCTGSFEEMEAQITAGMKTPVLSSRPGPEGSAGDKGRKRESESLSRTQSSERDEQPPSLGPVEAPAPAMAMPLLDRLSECDDPLQYLEPDLAETNPTAFAQKLQEELVLAALRIEALQVAKNISQCPSLSNVTPQHRDVSSPIESAVSKSSLYTRATTTSYIEDESPHLPRELDHSLGIAREEIVTKEKEVLEWQRKYEDSRQEVVEMRRIVAEYEKTIAQMIEDDQKEKSLSHHTIQQLIMEKDQALADLNSVEKSLADLFRRYEKMKDVLEGFRKNEDVLKKCAQEYLSRVRKEEQRYQALKIHAEEKLDKANSEIAQVRAKAKQEQAAYQASLRKEQMKVDSLERTLEQKNKEIEELTKICDELIAKMGKS</sequence>
<feature type="compositionally biased region" description="Polar residues" evidence="8">
    <location>
        <begin position="3356"/>
        <end position="3369"/>
    </location>
</feature>
<keyword evidence="11" id="KW-1185">Reference proteome</keyword>
<feature type="compositionally biased region" description="Polar residues" evidence="8">
    <location>
        <begin position="437"/>
        <end position="452"/>
    </location>
</feature>
<feature type="compositionally biased region" description="Polar residues" evidence="8">
    <location>
        <begin position="1953"/>
        <end position="1965"/>
    </location>
</feature>
<feature type="compositionally biased region" description="Basic residues" evidence="8">
    <location>
        <begin position="3282"/>
        <end position="3300"/>
    </location>
</feature>
<feature type="compositionally biased region" description="Basic and acidic residues" evidence="8">
    <location>
        <begin position="2321"/>
        <end position="2334"/>
    </location>
</feature>
<accession>A0A3Q3MY31</accession>
<name>A0A3Q3MY31_9TELE</name>
<keyword evidence="3" id="KW-0963">Cytoplasm</keyword>
<feature type="compositionally biased region" description="Polar residues" evidence="8">
    <location>
        <begin position="2972"/>
        <end position="2983"/>
    </location>
</feature>
<feature type="compositionally biased region" description="Polar residues" evidence="8">
    <location>
        <begin position="568"/>
        <end position="593"/>
    </location>
</feature>
<feature type="compositionally biased region" description="Polar residues" evidence="8">
    <location>
        <begin position="233"/>
        <end position="242"/>
    </location>
</feature>
<keyword evidence="5 7" id="KW-0175">Coiled coil</keyword>
<dbReference type="CTD" id="10579"/>
<evidence type="ECO:0000256" key="8">
    <source>
        <dbReference type="SAM" id="MobiDB-lite"/>
    </source>
</evidence>
<feature type="compositionally biased region" description="Polar residues" evidence="8">
    <location>
        <begin position="1919"/>
        <end position="1941"/>
    </location>
</feature>
<dbReference type="Ensembl" id="ENSMAMT00000030152.2">
    <property type="protein sequence ID" value="ENSMAMP00000029392.1"/>
    <property type="gene ID" value="ENSMAMG00000019790.2"/>
</dbReference>
<feature type="region of interest" description="Disordered" evidence="8">
    <location>
        <begin position="1882"/>
        <end position="1965"/>
    </location>
</feature>
<feature type="region of interest" description="Disordered" evidence="8">
    <location>
        <begin position="153"/>
        <end position="178"/>
    </location>
</feature>
<feature type="compositionally biased region" description="Basic and acidic residues" evidence="8">
    <location>
        <begin position="1662"/>
        <end position="1679"/>
    </location>
</feature>
<feature type="compositionally biased region" description="Basic and acidic residues" evidence="8">
    <location>
        <begin position="37"/>
        <end position="49"/>
    </location>
</feature>
<feature type="region of interest" description="Disordered" evidence="8">
    <location>
        <begin position="3554"/>
        <end position="3632"/>
    </location>
</feature>
<feature type="compositionally biased region" description="Basic and acidic residues" evidence="8">
    <location>
        <begin position="3333"/>
        <end position="3342"/>
    </location>
</feature>
<evidence type="ECO:0000256" key="7">
    <source>
        <dbReference type="SAM" id="Coils"/>
    </source>
</evidence>
<dbReference type="GeneTree" id="ENSGT00940000157052"/>
<feature type="compositionally biased region" description="Low complexity" evidence="8">
    <location>
        <begin position="3010"/>
        <end position="3033"/>
    </location>
</feature>